<dbReference type="PANTHER" id="PTHR11496:SF83">
    <property type="entry name" value="HYDROXYACID-OXOACID TRANSHYDROGENASE, MITOCHONDRIAL"/>
    <property type="match status" value="1"/>
</dbReference>
<dbReference type="CDD" id="cd08177">
    <property type="entry name" value="MAR"/>
    <property type="match status" value="1"/>
</dbReference>
<dbReference type="GO" id="GO:0004022">
    <property type="term" value="F:alcohol dehydrogenase (NAD+) activity"/>
    <property type="evidence" value="ECO:0007669"/>
    <property type="project" value="TreeGrafter"/>
</dbReference>
<accession>A0A132PTL9</accession>
<evidence type="ECO:0000313" key="6">
    <source>
        <dbReference type="Proteomes" id="UP000070612"/>
    </source>
</evidence>
<comment type="caution">
    <text evidence="5">The sequence shown here is derived from an EMBL/GenBank/DDBJ whole genome shotgun (WGS) entry which is preliminary data.</text>
</comment>
<dbReference type="EMBL" id="LGTW01000002">
    <property type="protein sequence ID" value="KWX25655.1"/>
    <property type="molecule type" value="Genomic_DNA"/>
</dbReference>
<dbReference type="Proteomes" id="UP000070612">
    <property type="component" value="Unassembled WGS sequence"/>
</dbReference>
<name>A0A132PTL9_9MYCO</name>
<dbReference type="SUPFAM" id="SSF56796">
    <property type="entry name" value="Dehydroquinate synthase-like"/>
    <property type="match status" value="1"/>
</dbReference>
<evidence type="ECO:0000313" key="5">
    <source>
        <dbReference type="EMBL" id="KWX25655.1"/>
    </source>
</evidence>
<protein>
    <submittedName>
        <fullName evidence="5">Maleylacetate reductase</fullName>
    </submittedName>
</protein>
<dbReference type="InterPro" id="IPR056798">
    <property type="entry name" value="ADH_Fe_C"/>
</dbReference>
<evidence type="ECO:0000256" key="1">
    <source>
        <dbReference type="ARBA" id="ARBA00023002"/>
    </source>
</evidence>
<keyword evidence="6" id="KW-1185">Reference proteome</keyword>
<dbReference type="AlphaFoldDB" id="A0A132PTL9"/>
<feature type="domain" description="Fe-containing alcohol dehydrogenase-like C-terminal" evidence="4">
    <location>
        <begin position="155"/>
        <end position="335"/>
    </location>
</feature>
<proteinExistence type="predicted"/>
<dbReference type="GO" id="GO:0046872">
    <property type="term" value="F:metal ion binding"/>
    <property type="evidence" value="ECO:0007669"/>
    <property type="project" value="InterPro"/>
</dbReference>
<feature type="domain" description="Alcohol dehydrogenase iron-type/glycerol dehydrogenase GldA" evidence="3">
    <location>
        <begin position="2"/>
        <end position="143"/>
    </location>
</feature>
<evidence type="ECO:0000259" key="3">
    <source>
        <dbReference type="Pfam" id="PF00465"/>
    </source>
</evidence>
<evidence type="ECO:0000259" key="4">
    <source>
        <dbReference type="Pfam" id="PF25137"/>
    </source>
</evidence>
<dbReference type="Pfam" id="PF25137">
    <property type="entry name" value="ADH_Fe_C"/>
    <property type="match status" value="1"/>
</dbReference>
<gene>
    <name evidence="5" type="ORF">AFM11_03085</name>
</gene>
<dbReference type="GO" id="GO:0018506">
    <property type="term" value="F:maleylacetate reductase activity"/>
    <property type="evidence" value="ECO:0007669"/>
    <property type="project" value="InterPro"/>
</dbReference>
<evidence type="ECO:0000256" key="2">
    <source>
        <dbReference type="ARBA" id="ARBA00023027"/>
    </source>
</evidence>
<dbReference type="Gene3D" id="3.40.50.1970">
    <property type="match status" value="1"/>
</dbReference>
<dbReference type="InterPro" id="IPR001670">
    <property type="entry name" value="ADH_Fe/GldA"/>
</dbReference>
<sequence>MRVRFGTGMRTELPDELGVLDLNSAIVLCAPGQVELGHNVHSILGDAGRGVYPYAEMHVPLTRAEAARAFAEQRGADAVVCVGGGSTTGLGKAIALTSGLPVIAVPTTYAGSEMTPIWGLTDQAVKKTGRDARVLPRSVIYDPELTYSLPVNISVTSGFNAIAHAAEALYAPDASPIISLMAEEGARTMLSALPALRAEPADAQGRSEALYAAWLCGAVLGSTTMGLHHKLCHILGGTFNLPHADTHTIVLPYVLAFNLVAAPQARAALARATGTETPAATIKKIADSLGAPPSLQSIGMPAAGIAEVVRQAVDAPYSNPRPVTAEQLTALITDAHIGTHPRELDI</sequence>
<keyword evidence="1" id="KW-0560">Oxidoreductase</keyword>
<keyword evidence="2" id="KW-0520">NAD</keyword>
<dbReference type="InterPro" id="IPR034786">
    <property type="entry name" value="MAR"/>
</dbReference>
<dbReference type="Gene3D" id="1.20.1090.10">
    <property type="entry name" value="Dehydroquinate synthase-like - alpha domain"/>
    <property type="match status" value="1"/>
</dbReference>
<dbReference type="PATRIC" id="fig|59750.3.peg.2487"/>
<dbReference type="PANTHER" id="PTHR11496">
    <property type="entry name" value="ALCOHOL DEHYDROGENASE"/>
    <property type="match status" value="1"/>
</dbReference>
<dbReference type="Pfam" id="PF00465">
    <property type="entry name" value="Fe-ADH"/>
    <property type="match status" value="1"/>
</dbReference>
<organism evidence="5 6">
    <name type="scientific">Mycolicibacterium wolinskyi</name>
    <dbReference type="NCBI Taxonomy" id="59750"/>
    <lineage>
        <taxon>Bacteria</taxon>
        <taxon>Bacillati</taxon>
        <taxon>Actinomycetota</taxon>
        <taxon>Actinomycetes</taxon>
        <taxon>Mycobacteriales</taxon>
        <taxon>Mycobacteriaceae</taxon>
        <taxon>Mycolicibacterium</taxon>
    </lineage>
</organism>
<dbReference type="InterPro" id="IPR039697">
    <property type="entry name" value="Alcohol_dehydrogenase_Fe"/>
</dbReference>
<reference evidence="5 6" key="1">
    <citation type="submission" date="2015-07" db="EMBL/GenBank/DDBJ databases">
        <title>A draft genome sequence of Mycobacterium wolinskyi.</title>
        <authorList>
            <person name="de Man T.J."/>
            <person name="Perry K.A."/>
            <person name="Coulliette A.D."/>
            <person name="Jensen B."/>
            <person name="Toney N.C."/>
            <person name="Limbago B.M."/>
            <person name="Noble-Wang J."/>
        </authorList>
    </citation>
    <scope>NUCLEOTIDE SEQUENCE [LARGE SCALE GENOMIC DNA]</scope>
    <source>
        <strain evidence="5 6">CDC_01</strain>
    </source>
</reference>